<evidence type="ECO:0000313" key="1">
    <source>
        <dbReference type="EMBL" id="PTR00844.1"/>
    </source>
</evidence>
<sequence>MTFIATNKIAAYLERNPAAKTELLVWLKSYPYFHFKMQPPVIEKPYSINLMAQPGHSNYAIRYDINFAADVKLITWVGTKTEHDELRAREMQEQYPEGAQRKIKVVSVTLKAGAGQVRTIKKSEIIGPEPDGALAMAEPFANTIAYEDAVGKATLLLQSKPGTNEYNEFMQLLPRIKRYERFDLQFPKLSVADIVKRQMQVLDLMPDDLPSFAKADFDPQAFLAGQVDLPGKTLTLLYKHLGLGFPAKDKRFM</sequence>
<dbReference type="OrthoDB" id="750465at2"/>
<keyword evidence="2" id="KW-1185">Reference proteome</keyword>
<dbReference type="AlphaFoldDB" id="A0A2T5JEN0"/>
<organism evidence="1 2">
    <name type="scientific">Mucilaginibacter yixingensis</name>
    <dbReference type="NCBI Taxonomy" id="1295612"/>
    <lineage>
        <taxon>Bacteria</taxon>
        <taxon>Pseudomonadati</taxon>
        <taxon>Bacteroidota</taxon>
        <taxon>Sphingobacteriia</taxon>
        <taxon>Sphingobacteriales</taxon>
        <taxon>Sphingobacteriaceae</taxon>
        <taxon>Mucilaginibacter</taxon>
    </lineage>
</organism>
<protein>
    <submittedName>
        <fullName evidence="1">Uncharacterized protein</fullName>
    </submittedName>
</protein>
<name>A0A2T5JEN0_9SPHI</name>
<gene>
    <name evidence="1" type="ORF">C8P68_10172</name>
</gene>
<reference evidence="1 2" key="1">
    <citation type="submission" date="2018-04" db="EMBL/GenBank/DDBJ databases">
        <title>Genomic Encyclopedia of Archaeal and Bacterial Type Strains, Phase II (KMG-II): from individual species to whole genera.</title>
        <authorList>
            <person name="Goeker M."/>
        </authorList>
    </citation>
    <scope>NUCLEOTIDE SEQUENCE [LARGE SCALE GENOMIC DNA]</scope>
    <source>
        <strain evidence="1 2">DSM 26809</strain>
    </source>
</reference>
<proteinExistence type="predicted"/>
<comment type="caution">
    <text evidence="1">The sequence shown here is derived from an EMBL/GenBank/DDBJ whole genome shotgun (WGS) entry which is preliminary data.</text>
</comment>
<dbReference type="RefSeq" id="WP_107826287.1">
    <property type="nucleotide sequence ID" value="NZ_CP160205.1"/>
</dbReference>
<accession>A0A2T5JEN0</accession>
<evidence type="ECO:0000313" key="2">
    <source>
        <dbReference type="Proteomes" id="UP000244168"/>
    </source>
</evidence>
<dbReference type="Proteomes" id="UP000244168">
    <property type="component" value="Unassembled WGS sequence"/>
</dbReference>
<dbReference type="EMBL" id="QAOQ01000001">
    <property type="protein sequence ID" value="PTR00844.1"/>
    <property type="molecule type" value="Genomic_DNA"/>
</dbReference>